<evidence type="ECO:0000313" key="2">
    <source>
        <dbReference type="Proteomes" id="UP000830401"/>
    </source>
</evidence>
<proteinExistence type="predicted"/>
<evidence type="ECO:0000313" key="1">
    <source>
        <dbReference type="EMBL" id="UOQ66136.1"/>
    </source>
</evidence>
<sequence length="93" mass="10676">MSAHLLFNSQETSSLVENFQSQNYHQYSCTIIRKVLETKSYHEHESLVVNGLMEVMSNVLDKFKHVEADEDGILQLSDGLYNLLLRVECVEAD</sequence>
<gene>
    <name evidence="1" type="ORF">MUN86_22005</name>
</gene>
<dbReference type="EMBL" id="CP095061">
    <property type="protein sequence ID" value="UOQ66136.1"/>
    <property type="molecule type" value="Genomic_DNA"/>
</dbReference>
<dbReference type="RefSeq" id="WP_245120114.1">
    <property type="nucleotide sequence ID" value="NZ_CP095061.1"/>
</dbReference>
<protein>
    <submittedName>
        <fullName evidence="1">Uncharacterized protein</fullName>
    </submittedName>
</protein>
<accession>A0ABY4G5W6</accession>
<reference evidence="1" key="1">
    <citation type="submission" date="2022-04" db="EMBL/GenBank/DDBJ databases">
        <title>Hymenobacter sp. isolated from the air.</title>
        <authorList>
            <person name="Won M."/>
            <person name="Lee C.-M."/>
            <person name="Woen H.-Y."/>
            <person name="Kwon S.-W."/>
        </authorList>
    </citation>
    <scope>NUCLEOTIDE SEQUENCE</scope>
    <source>
        <strain evidence="1">5420S-77</strain>
    </source>
</reference>
<organism evidence="1 2">
    <name type="scientific">Hymenobacter volaticus</name>
    <dbReference type="NCBI Taxonomy" id="2932254"/>
    <lineage>
        <taxon>Bacteria</taxon>
        <taxon>Pseudomonadati</taxon>
        <taxon>Bacteroidota</taxon>
        <taxon>Cytophagia</taxon>
        <taxon>Cytophagales</taxon>
        <taxon>Hymenobacteraceae</taxon>
        <taxon>Hymenobacter</taxon>
    </lineage>
</organism>
<dbReference type="Proteomes" id="UP000830401">
    <property type="component" value="Chromosome"/>
</dbReference>
<keyword evidence="2" id="KW-1185">Reference proteome</keyword>
<name>A0ABY4G5W6_9BACT</name>